<dbReference type="GO" id="GO:0016020">
    <property type="term" value="C:membrane"/>
    <property type="evidence" value="ECO:0007669"/>
    <property type="project" value="UniProtKB-SubCell"/>
</dbReference>
<organism evidence="8 9">
    <name type="scientific">Neolecta irregularis (strain DAH-3)</name>
    <dbReference type="NCBI Taxonomy" id="1198029"/>
    <lineage>
        <taxon>Eukaryota</taxon>
        <taxon>Fungi</taxon>
        <taxon>Dikarya</taxon>
        <taxon>Ascomycota</taxon>
        <taxon>Taphrinomycotina</taxon>
        <taxon>Neolectales</taxon>
        <taxon>Neolectaceae</taxon>
        <taxon>Neolecta</taxon>
    </lineage>
</organism>
<gene>
    <name evidence="8" type="ORF">NEOLI_000231</name>
</gene>
<dbReference type="OrthoDB" id="8904098at2759"/>
<comment type="caution">
    <text evidence="8">The sequence shown here is derived from an EMBL/GenBank/DDBJ whole genome shotgun (WGS) entry which is preliminary data.</text>
</comment>
<evidence type="ECO:0000256" key="7">
    <source>
        <dbReference type="SAM" id="Phobius"/>
    </source>
</evidence>
<evidence type="ECO:0000256" key="6">
    <source>
        <dbReference type="RuleBase" id="RU003755"/>
    </source>
</evidence>
<feature type="transmembrane region" description="Helical" evidence="7">
    <location>
        <begin position="438"/>
        <end position="460"/>
    </location>
</feature>
<feature type="transmembrane region" description="Helical" evidence="7">
    <location>
        <begin position="285"/>
        <end position="303"/>
    </location>
</feature>
<keyword evidence="9" id="KW-1185">Reference proteome</keyword>
<dbReference type="GO" id="GO:0022857">
    <property type="term" value="F:transmembrane transporter activity"/>
    <property type="evidence" value="ECO:0007669"/>
    <property type="project" value="InterPro"/>
</dbReference>
<keyword evidence="6" id="KW-0813">Transport</keyword>
<evidence type="ECO:0000256" key="5">
    <source>
        <dbReference type="ARBA" id="ARBA00023136"/>
    </source>
</evidence>
<dbReference type="Pfam" id="PF00854">
    <property type="entry name" value="PTR2"/>
    <property type="match status" value="1"/>
</dbReference>
<name>A0A1U7LIX3_NEOID</name>
<dbReference type="SUPFAM" id="SSF103473">
    <property type="entry name" value="MFS general substrate transporter"/>
    <property type="match status" value="1"/>
</dbReference>
<feature type="transmembrane region" description="Helical" evidence="7">
    <location>
        <begin position="199"/>
        <end position="221"/>
    </location>
</feature>
<feature type="transmembrane region" description="Helical" evidence="7">
    <location>
        <begin position="466"/>
        <end position="486"/>
    </location>
</feature>
<evidence type="ECO:0000256" key="2">
    <source>
        <dbReference type="ARBA" id="ARBA00005982"/>
    </source>
</evidence>
<feature type="transmembrane region" description="Helical" evidence="7">
    <location>
        <begin position="91"/>
        <end position="112"/>
    </location>
</feature>
<dbReference type="InterPro" id="IPR018456">
    <property type="entry name" value="PTR2_symporter_CS"/>
</dbReference>
<dbReference type="Proteomes" id="UP000186594">
    <property type="component" value="Unassembled WGS sequence"/>
</dbReference>
<keyword evidence="3 6" id="KW-0812">Transmembrane</keyword>
<dbReference type="Gene3D" id="1.20.1250.20">
    <property type="entry name" value="MFS general substrate transporter like domains"/>
    <property type="match status" value="1"/>
</dbReference>
<feature type="transmembrane region" description="Helical" evidence="7">
    <location>
        <begin position="323"/>
        <end position="344"/>
    </location>
</feature>
<comment type="subcellular location">
    <subcellularLocation>
        <location evidence="1 6">Membrane</location>
        <topology evidence="1 6">Multi-pass membrane protein</topology>
    </subcellularLocation>
</comment>
<dbReference type="PANTHER" id="PTHR11654">
    <property type="entry name" value="OLIGOPEPTIDE TRANSPORTER-RELATED"/>
    <property type="match status" value="1"/>
</dbReference>
<dbReference type="AlphaFoldDB" id="A0A1U7LIX3"/>
<dbReference type="OMA" id="EMQDMSD"/>
<evidence type="ECO:0000313" key="8">
    <source>
        <dbReference type="EMBL" id="OLL22605.1"/>
    </source>
</evidence>
<keyword evidence="5 7" id="KW-0472">Membrane</keyword>
<proteinExistence type="inferred from homology"/>
<dbReference type="InterPro" id="IPR036259">
    <property type="entry name" value="MFS_trans_sf"/>
</dbReference>
<feature type="transmembrane region" description="Helical" evidence="7">
    <location>
        <begin position="59"/>
        <end position="79"/>
    </location>
</feature>
<accession>A0A1U7LIX3</accession>
<feature type="transmembrane region" description="Helical" evidence="7">
    <location>
        <begin position="406"/>
        <end position="426"/>
    </location>
</feature>
<protein>
    <submittedName>
        <fullName evidence="8">Putative peptide transporter ptr2</fullName>
    </submittedName>
</protein>
<evidence type="ECO:0000256" key="3">
    <source>
        <dbReference type="ARBA" id="ARBA00022692"/>
    </source>
</evidence>
<sequence>MANCGCRTLREACDHANSSLTSNRFTYYGLVGVLQNYVQYKPDSKIPGGLGRGQQSATALGNFFTFWCYVTPIIGAVIADQYLGKYKTICLFCAVYFVGELILLGTSVPASIRDGHAFGGYITAIIIIGIGTGGIKSNVSPLVAEQAPSIARFVRTEKSGKKVIVDPALTTQRIFMYFYFGINVGSLSALATTNLRSRVGYWAAFILPTCVFTLAIAILLLGRKLYIVRPPEDSVILKAFQALWVAACNGFNMDAAKPSYLTAKKSYLKVKWNDQFIDEIKRTLVACRIFLFFPIYWICYSQISNNLISQAGEMRLGNTPNDLLQNLNPITLIVFIPLVERFLYPGLRKIGIRFLPITRISWGFFLAAIAMAYAAIVEHRIYNTGPCFSHITEKCSSNNIGVWSGAYILIGLSEIFASISGLEYAFTKAGPSMKSFVMSLFLLTTAGGAIFSIALSSVAVPPKIMWMYSTVSIICFTTGIIFWFTFRHLNDKEDEMNALEALGTKPLAIVEKAQNQHENAV</sequence>
<feature type="transmembrane region" description="Helical" evidence="7">
    <location>
        <begin position="356"/>
        <end position="376"/>
    </location>
</feature>
<feature type="transmembrane region" description="Helical" evidence="7">
    <location>
        <begin position="118"/>
        <end position="135"/>
    </location>
</feature>
<dbReference type="EMBL" id="LXFE01003012">
    <property type="protein sequence ID" value="OLL22605.1"/>
    <property type="molecule type" value="Genomic_DNA"/>
</dbReference>
<feature type="transmembrane region" description="Helical" evidence="7">
    <location>
        <begin position="174"/>
        <end position="193"/>
    </location>
</feature>
<dbReference type="GO" id="GO:0006857">
    <property type="term" value="P:oligopeptide transport"/>
    <property type="evidence" value="ECO:0007669"/>
    <property type="project" value="InterPro"/>
</dbReference>
<dbReference type="InterPro" id="IPR000109">
    <property type="entry name" value="POT_fam"/>
</dbReference>
<reference evidence="8 9" key="1">
    <citation type="submission" date="2016-04" db="EMBL/GenBank/DDBJ databases">
        <title>Evolutionary innovation and constraint leading to complex multicellularity in the Ascomycota.</title>
        <authorList>
            <person name="Cisse O."/>
            <person name="Nguyen A."/>
            <person name="Hewitt D.A."/>
            <person name="Jedd G."/>
            <person name="Stajich J.E."/>
        </authorList>
    </citation>
    <scope>NUCLEOTIDE SEQUENCE [LARGE SCALE GENOMIC DNA]</scope>
    <source>
        <strain evidence="8 9">DAH-3</strain>
    </source>
</reference>
<keyword evidence="4 7" id="KW-1133">Transmembrane helix</keyword>
<evidence type="ECO:0000313" key="9">
    <source>
        <dbReference type="Proteomes" id="UP000186594"/>
    </source>
</evidence>
<evidence type="ECO:0000256" key="1">
    <source>
        <dbReference type="ARBA" id="ARBA00004141"/>
    </source>
</evidence>
<dbReference type="PROSITE" id="PS01023">
    <property type="entry name" value="PTR2_2"/>
    <property type="match status" value="1"/>
</dbReference>
<comment type="similarity">
    <text evidence="2 6">Belongs to the major facilitator superfamily. Proton-dependent oligopeptide transporter (POT/PTR) (TC 2.A.17) family.</text>
</comment>
<evidence type="ECO:0000256" key="4">
    <source>
        <dbReference type="ARBA" id="ARBA00022989"/>
    </source>
</evidence>